<dbReference type="InterPro" id="IPR036047">
    <property type="entry name" value="F-box-like_dom_sf"/>
</dbReference>
<dbReference type="SUPFAM" id="SSF81383">
    <property type="entry name" value="F-box domain"/>
    <property type="match status" value="1"/>
</dbReference>
<reference evidence="2 3" key="1">
    <citation type="submission" date="2024-04" db="EMBL/GenBank/DDBJ databases">
        <title>genome sequences of Mucor flavus KT1a and Helicostylum pulchrum KT1b strains isolated from the surface of a dry-aged beef.</title>
        <authorList>
            <person name="Toyotome T."/>
            <person name="Hosono M."/>
            <person name="Torimaru M."/>
            <person name="Fukuda K."/>
            <person name="Mikami N."/>
        </authorList>
    </citation>
    <scope>NUCLEOTIDE SEQUENCE [LARGE SCALE GENOMIC DNA]</scope>
    <source>
        <strain evidence="2 3">KT1a</strain>
    </source>
</reference>
<name>A0ABP9Z3T2_9FUNG</name>
<dbReference type="PROSITE" id="PS50181">
    <property type="entry name" value="FBOX"/>
    <property type="match status" value="1"/>
</dbReference>
<protein>
    <recommendedName>
        <fullName evidence="1">F-box domain-containing protein</fullName>
    </recommendedName>
</protein>
<keyword evidence="3" id="KW-1185">Reference proteome</keyword>
<evidence type="ECO:0000259" key="1">
    <source>
        <dbReference type="PROSITE" id="PS50181"/>
    </source>
</evidence>
<dbReference type="InterPro" id="IPR001810">
    <property type="entry name" value="F-box_dom"/>
</dbReference>
<dbReference type="EMBL" id="BAABUK010000018">
    <property type="protein sequence ID" value="GAA5813736.1"/>
    <property type="molecule type" value="Genomic_DNA"/>
</dbReference>
<evidence type="ECO:0000313" key="2">
    <source>
        <dbReference type="EMBL" id="GAA5813736.1"/>
    </source>
</evidence>
<feature type="domain" description="F-box" evidence="1">
    <location>
        <begin position="1"/>
        <end position="48"/>
    </location>
</feature>
<dbReference type="Proteomes" id="UP001473302">
    <property type="component" value="Unassembled WGS sequence"/>
</dbReference>
<dbReference type="Pfam" id="PF12937">
    <property type="entry name" value="F-box-like"/>
    <property type="match status" value="1"/>
</dbReference>
<evidence type="ECO:0000313" key="3">
    <source>
        <dbReference type="Proteomes" id="UP001473302"/>
    </source>
</evidence>
<organism evidence="2 3">
    <name type="scientific">Mucor flavus</name>
    <dbReference type="NCBI Taxonomy" id="439312"/>
    <lineage>
        <taxon>Eukaryota</taxon>
        <taxon>Fungi</taxon>
        <taxon>Fungi incertae sedis</taxon>
        <taxon>Mucoromycota</taxon>
        <taxon>Mucoromycotina</taxon>
        <taxon>Mucoromycetes</taxon>
        <taxon>Mucorales</taxon>
        <taxon>Mucorineae</taxon>
        <taxon>Mucoraceae</taxon>
        <taxon>Mucor</taxon>
    </lineage>
</organism>
<proteinExistence type="predicted"/>
<gene>
    <name evidence="2" type="ORF">MFLAVUS_007223</name>
</gene>
<accession>A0ABP9Z3T2</accession>
<sequence>MRNLPAKVYTNIFQYLKRKDFQTCYCVCKSWYMMAIPLNSEAVTIQNLNISLVKSHLHNFSRKCFKYSNLIKKLVFKDTRDYEYYKYGTVTRQLVCQDHKNHGDQDEFSKLEFLDLLDQLPNLNEIDFSGTYYFEEYVEYLLQADMQHINNINTGSNFSRIPNYFPNQLADLRIKLFCQKFFKWIDMVGMELALELMEKVGGVKETYIGFVIYEVYQNQHNRKENMTKYFTLLNSFRGTRQTHCTANFNRGIGEVRNLGYSFRYSSLGRLVVTYNLYPDDLYESDHAYIITLPDKTNSIIGPEIFHNLEFNLWSENENDEVHLALSYSFLNCPGLQSLSIVYHKYGSFRSSLGFICKDEKFSSEQAKRDINFLQIENITAKCLDLVTTHLYNIQIVSLTAKDWSCKGNNPVIDLTV</sequence>
<comment type="caution">
    <text evidence="2">The sequence shown here is derived from an EMBL/GenBank/DDBJ whole genome shotgun (WGS) entry which is preliminary data.</text>
</comment>
<dbReference type="Gene3D" id="1.20.1280.50">
    <property type="match status" value="1"/>
</dbReference>